<evidence type="ECO:0000313" key="1">
    <source>
        <dbReference type="EMBL" id="MEK8026750.1"/>
    </source>
</evidence>
<dbReference type="EMBL" id="JBBUTF010000009">
    <property type="protein sequence ID" value="MEK8026750.1"/>
    <property type="molecule type" value="Genomic_DNA"/>
</dbReference>
<proteinExistence type="predicted"/>
<evidence type="ECO:0008006" key="3">
    <source>
        <dbReference type="Google" id="ProtNLM"/>
    </source>
</evidence>
<accession>A0ABU9BDG6</accession>
<dbReference type="InterPro" id="IPR045584">
    <property type="entry name" value="Pilin-like"/>
</dbReference>
<protein>
    <recommendedName>
        <fullName evidence="3">Type II secretion system protein</fullName>
    </recommendedName>
</protein>
<evidence type="ECO:0000313" key="2">
    <source>
        <dbReference type="Proteomes" id="UP001368500"/>
    </source>
</evidence>
<dbReference type="SUPFAM" id="SSF54523">
    <property type="entry name" value="Pili subunits"/>
    <property type="match status" value="1"/>
</dbReference>
<sequence length="292" mass="31739">MTLMELLLVVSILAALSGLGWTFYSGVRDAELTRLGQAQMRYVAQALRRFHTDMGYWPGQGPLALTAAHNIETVVTDHEITCSDPTGAGLWLRSTLPSIVVPAGVSDIETWRADWARHPANLWMLMARPLLCANHPLGRLQDWDATTARGWRGPYLRADQLGWLQAGNDLQPDGGGTGRNAPLQRDLQALGVGRWLPAVQADGSRCPEASDDCAWQWRVHASTAPGFDPSRHTFEASPRPLLYFGVASGRVRLVSMGPDGAFGGLHDADSARACEPYTADPAGLDDQVMCLD</sequence>
<dbReference type="Proteomes" id="UP001368500">
    <property type="component" value="Unassembled WGS sequence"/>
</dbReference>
<comment type="caution">
    <text evidence="1">The sequence shown here is derived from an EMBL/GenBank/DDBJ whole genome shotgun (WGS) entry which is preliminary data.</text>
</comment>
<name>A0ABU9BDG6_9BURK</name>
<reference evidence="1 2" key="1">
    <citation type="submission" date="2024-04" db="EMBL/GenBank/DDBJ databases">
        <title>Novel species of the genus Ideonella isolated from streams.</title>
        <authorList>
            <person name="Lu H."/>
        </authorList>
    </citation>
    <scope>NUCLEOTIDE SEQUENCE [LARGE SCALE GENOMIC DNA]</scope>
    <source>
        <strain evidence="1 2">BYS139W</strain>
    </source>
</reference>
<gene>
    <name evidence="1" type="ORF">AACH11_12330</name>
</gene>
<organism evidence="1 2">
    <name type="scientific">Pseudaquabacterium rugosum</name>
    <dbReference type="NCBI Taxonomy" id="2984194"/>
    <lineage>
        <taxon>Bacteria</taxon>
        <taxon>Pseudomonadati</taxon>
        <taxon>Pseudomonadota</taxon>
        <taxon>Betaproteobacteria</taxon>
        <taxon>Burkholderiales</taxon>
        <taxon>Sphaerotilaceae</taxon>
        <taxon>Pseudaquabacterium</taxon>
    </lineage>
</organism>
<keyword evidence="2" id="KW-1185">Reference proteome</keyword>